<gene>
    <name evidence="2" type="ORF">H7B67_11670</name>
</gene>
<evidence type="ECO:0000259" key="1">
    <source>
        <dbReference type="Pfam" id="PF05685"/>
    </source>
</evidence>
<dbReference type="InterPro" id="IPR012296">
    <property type="entry name" value="Nuclease_put_TT1808"/>
</dbReference>
<accession>A0A841SYT0</accession>
<dbReference type="RefSeq" id="WP_185120005.1">
    <property type="nucleotide sequence ID" value="NZ_JACJVQ010000008.1"/>
</dbReference>
<dbReference type="Gene3D" id="3.90.1570.10">
    <property type="entry name" value="tt1808, chain A"/>
    <property type="match status" value="1"/>
</dbReference>
<dbReference type="InterPro" id="IPR011335">
    <property type="entry name" value="Restrct_endonuc-II-like"/>
</dbReference>
<keyword evidence="2" id="KW-0540">Nuclease</keyword>
<reference evidence="2 3" key="1">
    <citation type="submission" date="2020-08" db="EMBL/GenBank/DDBJ databases">
        <title>Cohnella phylogeny.</title>
        <authorList>
            <person name="Dunlap C."/>
        </authorList>
    </citation>
    <scope>NUCLEOTIDE SEQUENCE [LARGE SCALE GENOMIC DNA]</scope>
    <source>
        <strain evidence="2 3">DSM 25241</strain>
    </source>
</reference>
<keyword evidence="2" id="KW-0378">Hydrolase</keyword>
<dbReference type="AlphaFoldDB" id="A0A841SYT0"/>
<organism evidence="2 3">
    <name type="scientific">Cohnella thailandensis</name>
    <dbReference type="NCBI Taxonomy" id="557557"/>
    <lineage>
        <taxon>Bacteria</taxon>
        <taxon>Bacillati</taxon>
        <taxon>Bacillota</taxon>
        <taxon>Bacilli</taxon>
        <taxon>Bacillales</taxon>
        <taxon>Paenibacillaceae</taxon>
        <taxon>Cohnella</taxon>
    </lineage>
</organism>
<comment type="caution">
    <text evidence="2">The sequence shown here is derived from an EMBL/GenBank/DDBJ whole genome shotgun (WGS) entry which is preliminary data.</text>
</comment>
<dbReference type="InterPro" id="IPR008538">
    <property type="entry name" value="Uma2"/>
</dbReference>
<dbReference type="PANTHER" id="PTHR34107:SF4">
    <property type="entry name" value="SLL1222 PROTEIN"/>
    <property type="match status" value="1"/>
</dbReference>
<sequence length="194" mass="22357">MEYEIKRKLPPLIKESGWTVDDYFELPEDGNQYEIVDGILELKPSPTTDHQRVIRQLDHVLSDTCESQYIMILSPIDVILSERETRQPDLLMVHRSRSEIVRRNGIYGPPDLVVELLSANSAKRDRVMKRKSYAKFGVPEYWIADYEHQTIEQYVSAAPGEPYELMNVFAAGDTVTSERLPCVKFVVKDALQII</sequence>
<keyword evidence="3" id="KW-1185">Reference proteome</keyword>
<name>A0A841SYT0_9BACL</name>
<keyword evidence="2" id="KW-0255">Endonuclease</keyword>
<dbReference type="SUPFAM" id="SSF52980">
    <property type="entry name" value="Restriction endonuclease-like"/>
    <property type="match status" value="1"/>
</dbReference>
<evidence type="ECO:0000313" key="3">
    <source>
        <dbReference type="Proteomes" id="UP000535838"/>
    </source>
</evidence>
<protein>
    <submittedName>
        <fullName evidence="2">Uma2 family endonuclease</fullName>
    </submittedName>
</protein>
<dbReference type="PANTHER" id="PTHR34107">
    <property type="entry name" value="SLL0198 PROTEIN-RELATED"/>
    <property type="match status" value="1"/>
</dbReference>
<dbReference type="Pfam" id="PF05685">
    <property type="entry name" value="Uma2"/>
    <property type="match status" value="1"/>
</dbReference>
<feature type="domain" description="Putative restriction endonuclease" evidence="1">
    <location>
        <begin position="20"/>
        <end position="179"/>
    </location>
</feature>
<dbReference type="CDD" id="cd06260">
    <property type="entry name" value="DUF820-like"/>
    <property type="match status" value="1"/>
</dbReference>
<dbReference type="Proteomes" id="UP000535838">
    <property type="component" value="Unassembled WGS sequence"/>
</dbReference>
<dbReference type="GO" id="GO:0004519">
    <property type="term" value="F:endonuclease activity"/>
    <property type="evidence" value="ECO:0007669"/>
    <property type="project" value="UniProtKB-KW"/>
</dbReference>
<evidence type="ECO:0000313" key="2">
    <source>
        <dbReference type="EMBL" id="MBB6634767.1"/>
    </source>
</evidence>
<dbReference type="EMBL" id="JACJVQ010000008">
    <property type="protein sequence ID" value="MBB6634767.1"/>
    <property type="molecule type" value="Genomic_DNA"/>
</dbReference>
<proteinExistence type="predicted"/>